<evidence type="ECO:0000256" key="8">
    <source>
        <dbReference type="ARBA" id="ARBA00023136"/>
    </source>
</evidence>
<accession>A0A1S4BUU8</accession>
<dbReference type="PANTHER" id="PTHR11439">
    <property type="entry name" value="GAG-POL-RELATED RETROTRANSPOSON"/>
    <property type="match status" value="1"/>
</dbReference>
<protein>
    <submittedName>
        <fullName evidence="11">Uncharacterized mitochondrial protein AtMg00810-like</fullName>
    </submittedName>
</protein>
<dbReference type="RefSeq" id="XP_016492651.1">
    <property type="nucleotide sequence ID" value="XM_016637165.1"/>
</dbReference>
<dbReference type="Pfam" id="PF00137">
    <property type="entry name" value="ATP-synt_C"/>
    <property type="match status" value="1"/>
</dbReference>
<gene>
    <name evidence="11" type="primary">LOC107812135</name>
</gene>
<dbReference type="SUPFAM" id="SSF81333">
    <property type="entry name" value="F1F0 ATP synthase subunit C"/>
    <property type="match status" value="1"/>
</dbReference>
<dbReference type="GO" id="GO:0031966">
    <property type="term" value="C:mitochondrial membrane"/>
    <property type="evidence" value="ECO:0007669"/>
    <property type="project" value="UniProtKB-SubCell"/>
</dbReference>
<dbReference type="GO" id="GO:0015986">
    <property type="term" value="P:proton motive force-driven ATP synthesis"/>
    <property type="evidence" value="ECO:0007669"/>
    <property type="project" value="InterPro"/>
</dbReference>
<dbReference type="InterPro" id="IPR002379">
    <property type="entry name" value="ATPase_proteolipid_c-like_dom"/>
</dbReference>
<feature type="domain" description="V-ATPase proteolipid subunit C-like" evidence="9">
    <location>
        <begin position="357"/>
        <end position="391"/>
    </location>
</feature>
<comment type="similarity">
    <text evidence="4">Belongs to the ATPase C chain family.</text>
</comment>
<feature type="domain" description="Reverse transcriptase Ty1/copia-type" evidence="10">
    <location>
        <begin position="3"/>
        <end position="137"/>
    </location>
</feature>
<comment type="subunit">
    <text evidence="5">F-type ATPases have 2 components, CF(1) - the catalytic core - and CF(0) - the membrane proton channel. CF(1) has five subunits: alpha(3), beta(3), gamma(1), delta(1), epsilon(1). CF(0) has three main subunits: a, b and c.</text>
</comment>
<organism evidence="11">
    <name type="scientific">Nicotiana tabacum</name>
    <name type="common">Common tobacco</name>
    <dbReference type="NCBI Taxonomy" id="4097"/>
    <lineage>
        <taxon>Eukaryota</taxon>
        <taxon>Viridiplantae</taxon>
        <taxon>Streptophyta</taxon>
        <taxon>Embryophyta</taxon>
        <taxon>Tracheophyta</taxon>
        <taxon>Spermatophyta</taxon>
        <taxon>Magnoliopsida</taxon>
        <taxon>eudicotyledons</taxon>
        <taxon>Gunneridae</taxon>
        <taxon>Pentapetalae</taxon>
        <taxon>asterids</taxon>
        <taxon>lamiids</taxon>
        <taxon>Solanales</taxon>
        <taxon>Solanaceae</taxon>
        <taxon>Nicotianoideae</taxon>
        <taxon>Nicotianeae</taxon>
        <taxon>Nicotiana</taxon>
    </lineage>
</organism>
<dbReference type="InterPro" id="IPR038662">
    <property type="entry name" value="ATP_synth_F0_csu_sf"/>
</dbReference>
<dbReference type="Gene3D" id="1.20.20.10">
    <property type="entry name" value="F1F0 ATP synthase subunit C"/>
    <property type="match status" value="1"/>
</dbReference>
<keyword evidence="7" id="KW-1133">Transmembrane helix</keyword>
<name>A0A1S4BUU8_TOBAC</name>
<dbReference type="SMR" id="A0A1S4BUU8"/>
<dbReference type="OMA" id="CKEMSAP"/>
<evidence type="ECO:0000256" key="5">
    <source>
        <dbReference type="ARBA" id="ARBA00011648"/>
    </source>
</evidence>
<dbReference type="InterPro" id="IPR000454">
    <property type="entry name" value="ATP_synth_F0_csu"/>
</dbReference>
<dbReference type="GO" id="GO:0015078">
    <property type="term" value="F:proton transmembrane transporter activity"/>
    <property type="evidence" value="ECO:0007669"/>
    <property type="project" value="InterPro"/>
</dbReference>
<dbReference type="CDD" id="cd09272">
    <property type="entry name" value="RNase_HI_RT_Ty1"/>
    <property type="match status" value="1"/>
</dbReference>
<comment type="function">
    <text evidence="1">This protein is one of the chains of the nonenzymatic membrane component (F0) of mitochondrial ATPase.</text>
</comment>
<comment type="subcellular location">
    <subcellularLocation>
        <location evidence="2">Membrane</location>
        <topology evidence="2">Multi-pass membrane protein</topology>
    </subcellularLocation>
    <subcellularLocation>
        <location evidence="3">Mitochondrion membrane</location>
    </subcellularLocation>
</comment>
<dbReference type="InterPro" id="IPR043502">
    <property type="entry name" value="DNA/RNA_pol_sf"/>
</dbReference>
<evidence type="ECO:0000256" key="7">
    <source>
        <dbReference type="ARBA" id="ARBA00022989"/>
    </source>
</evidence>
<dbReference type="STRING" id="4097.A0A1S4BUU8"/>
<keyword evidence="6" id="KW-0812">Transmembrane</keyword>
<dbReference type="Pfam" id="PF07727">
    <property type="entry name" value="RVT_2"/>
    <property type="match status" value="1"/>
</dbReference>
<dbReference type="PANTHER" id="PTHR11439:SF503">
    <property type="entry name" value="CYSTEINE-RICH RLK (RECEPTOR-LIKE PROTEIN KINASE) 8"/>
    <property type="match status" value="1"/>
</dbReference>
<evidence type="ECO:0000256" key="2">
    <source>
        <dbReference type="ARBA" id="ARBA00004141"/>
    </source>
</evidence>
<evidence type="ECO:0000256" key="4">
    <source>
        <dbReference type="ARBA" id="ARBA00006704"/>
    </source>
</evidence>
<dbReference type="PRINTS" id="PR00124">
    <property type="entry name" value="ATPASEC"/>
</dbReference>
<dbReference type="AlphaFoldDB" id="A0A1S4BUU8"/>
<evidence type="ECO:0000259" key="10">
    <source>
        <dbReference type="Pfam" id="PF07727"/>
    </source>
</evidence>
<dbReference type="SUPFAM" id="SSF56672">
    <property type="entry name" value="DNA/RNA polymerases"/>
    <property type="match status" value="1"/>
</dbReference>
<evidence type="ECO:0000313" key="11">
    <source>
        <dbReference type="RefSeq" id="XP_016492651.1"/>
    </source>
</evidence>
<evidence type="ECO:0000259" key="9">
    <source>
        <dbReference type="Pfam" id="PF00137"/>
    </source>
</evidence>
<evidence type="ECO:0000256" key="3">
    <source>
        <dbReference type="ARBA" id="ARBA00004325"/>
    </source>
</evidence>
<reference evidence="11" key="1">
    <citation type="submission" date="2025-08" db="UniProtKB">
        <authorList>
            <consortium name="RefSeq"/>
        </authorList>
    </citation>
    <scope>IDENTIFICATION</scope>
</reference>
<dbReference type="InterPro" id="IPR013103">
    <property type="entry name" value="RVT_2"/>
</dbReference>
<proteinExistence type="inferred from homology"/>
<evidence type="ECO:0000256" key="1">
    <source>
        <dbReference type="ARBA" id="ARBA00002351"/>
    </source>
</evidence>
<dbReference type="InterPro" id="IPR035921">
    <property type="entry name" value="F/V-ATP_Csub_sf"/>
</dbReference>
<sequence length="402" mass="45827">MKGKEAKVYRLRKALYGLKQIPRTWYGRIDDHFLGPGFEKSPSESTFYVKHNGIDILVVSVYVDDVLITGNNTRYIENFKQEMMQAFEMIDLGLMSCFLGMEIKQGQNEVFICHKKYAKEILKKLKMEDCKEMSAPLNQKEKLSKNNGADIVEEAYFRGLMVCILSWFMHYASEVHLKAAKRFIRYIKGTINYGVKFQKSQNLKLLGYSDSDWVGSVDDMKSTSGYCFSLGSRIFSWYSNKQDIVAQSTAEAEFVATTSATNQALWLRKILVDNQAAIAISHNPVFHGKNKHLNIKFFFLRDVQKNSDVTLLYCKTKEQLADIFTKSLPAKKFELLRQKLGGLLLLDPELVKGLLHVEGIARQPEGEGKIRGTVLLSLAFMKALTIYGLVVELALLFENPFV</sequence>
<dbReference type="PaxDb" id="4097-A0A1S4BUU8"/>
<dbReference type="GO" id="GO:0033177">
    <property type="term" value="C:proton-transporting two-sector ATPase complex, proton-transporting domain"/>
    <property type="evidence" value="ECO:0007669"/>
    <property type="project" value="InterPro"/>
</dbReference>
<dbReference type="KEGG" id="nta:107812135"/>
<evidence type="ECO:0000256" key="6">
    <source>
        <dbReference type="ARBA" id="ARBA00022692"/>
    </source>
</evidence>
<keyword evidence="8" id="KW-0472">Membrane</keyword>
<dbReference type="GO" id="GO:0045259">
    <property type="term" value="C:proton-transporting ATP synthase complex"/>
    <property type="evidence" value="ECO:0007669"/>
    <property type="project" value="InterPro"/>
</dbReference>
<dbReference type="OrthoDB" id="1301235at2759"/>